<evidence type="ECO:0000313" key="1">
    <source>
        <dbReference type="EMBL" id="KAI1697194.1"/>
    </source>
</evidence>
<dbReference type="AlphaFoldDB" id="A0AAD4MJB9"/>
<protein>
    <submittedName>
        <fullName evidence="1">Uncharacterized protein</fullName>
    </submittedName>
</protein>
<proteinExistence type="predicted"/>
<evidence type="ECO:0000313" key="2">
    <source>
        <dbReference type="Proteomes" id="UP001201812"/>
    </source>
</evidence>
<comment type="caution">
    <text evidence="1">The sequence shown here is derived from an EMBL/GenBank/DDBJ whole genome shotgun (WGS) entry which is preliminary data.</text>
</comment>
<organism evidence="1 2">
    <name type="scientific">Ditylenchus destructor</name>
    <dbReference type="NCBI Taxonomy" id="166010"/>
    <lineage>
        <taxon>Eukaryota</taxon>
        <taxon>Metazoa</taxon>
        <taxon>Ecdysozoa</taxon>
        <taxon>Nematoda</taxon>
        <taxon>Chromadorea</taxon>
        <taxon>Rhabditida</taxon>
        <taxon>Tylenchina</taxon>
        <taxon>Tylenchomorpha</taxon>
        <taxon>Sphaerularioidea</taxon>
        <taxon>Anguinidae</taxon>
        <taxon>Anguininae</taxon>
        <taxon>Ditylenchus</taxon>
    </lineage>
</organism>
<accession>A0AAD4MJB9</accession>
<name>A0AAD4MJB9_9BILA</name>
<sequence>MCARRVIRLYSNIETKLLTSLIDKFRTLPVIDCEIPTVVIDSFPKSDKEKLKLGPDLMGQEMDSQGAKFLYVFENARNRMRISFCEKFDDCWTFSSSKHNCYVKFYAVHSIQS</sequence>
<gene>
    <name evidence="1" type="ORF">DdX_18626</name>
</gene>
<dbReference type="Proteomes" id="UP001201812">
    <property type="component" value="Unassembled WGS sequence"/>
</dbReference>
<keyword evidence="2" id="KW-1185">Reference proteome</keyword>
<dbReference type="EMBL" id="JAKKPZ010000281">
    <property type="protein sequence ID" value="KAI1697194.1"/>
    <property type="molecule type" value="Genomic_DNA"/>
</dbReference>
<reference evidence="1" key="1">
    <citation type="submission" date="2022-01" db="EMBL/GenBank/DDBJ databases">
        <title>Genome Sequence Resource for Two Populations of Ditylenchus destructor, the Migratory Endoparasitic Phytonematode.</title>
        <authorList>
            <person name="Zhang H."/>
            <person name="Lin R."/>
            <person name="Xie B."/>
        </authorList>
    </citation>
    <scope>NUCLEOTIDE SEQUENCE</scope>
    <source>
        <strain evidence="1">BazhouSP</strain>
    </source>
</reference>